<reference evidence="2" key="2">
    <citation type="submission" date="2018-02" db="UniProtKB">
        <authorList>
            <consortium name="EnsemblPlants"/>
        </authorList>
    </citation>
    <scope>IDENTIFICATION</scope>
    <source>
        <strain evidence="2">Williams 82</strain>
    </source>
</reference>
<sequence>MTSFSLNIGNFITLRFTPTNYRPWHEQALALAESQDLVGHLTNDDPALTQYTTSNSNDTTNRENFVPNLTDKFITWRKANCLLRGWIIIGTFSEEALGLVGLDTTHEDDQSISEHIRIFKDKEKNFYLLTSLWQEYETLKTTMLKPARPSYSELISQLQSHDQRCNWFSNHSIVHNSSAPQVAFYDEQQQSRTRNRETNYHRETYMFSSLCWNCIFPIVSNQDQQIFGINV</sequence>
<dbReference type="Proteomes" id="UP000008827">
    <property type="component" value="Chromosome 20"/>
</dbReference>
<dbReference type="PANTHER" id="PTHR47481:SF2">
    <property type="entry name" value="RETROTRANSPOSON GAG DOMAIN-CONTAINING PROTEIN"/>
    <property type="match status" value="1"/>
</dbReference>
<reference evidence="1 2" key="1">
    <citation type="journal article" date="2010" name="Nature">
        <title>Genome sequence of the palaeopolyploid soybean.</title>
        <authorList>
            <person name="Schmutz J."/>
            <person name="Cannon S.B."/>
            <person name="Schlueter J."/>
            <person name="Ma J."/>
            <person name="Mitros T."/>
            <person name="Nelson W."/>
            <person name="Hyten D.L."/>
            <person name="Song Q."/>
            <person name="Thelen J.J."/>
            <person name="Cheng J."/>
            <person name="Xu D."/>
            <person name="Hellsten U."/>
            <person name="May G.D."/>
            <person name="Yu Y."/>
            <person name="Sakurai T."/>
            <person name="Umezawa T."/>
            <person name="Bhattacharyya M.K."/>
            <person name="Sandhu D."/>
            <person name="Valliyodan B."/>
            <person name="Lindquist E."/>
            <person name="Peto M."/>
            <person name="Grant D."/>
            <person name="Shu S."/>
            <person name="Goodstein D."/>
            <person name="Barry K."/>
            <person name="Futrell-Griggs M."/>
            <person name="Abernathy B."/>
            <person name="Du J."/>
            <person name="Tian Z."/>
            <person name="Zhu L."/>
            <person name="Gill N."/>
            <person name="Joshi T."/>
            <person name="Libault M."/>
            <person name="Sethuraman A."/>
            <person name="Zhang X.-C."/>
            <person name="Shinozaki K."/>
            <person name="Nguyen H.T."/>
            <person name="Wing R.A."/>
            <person name="Cregan P."/>
            <person name="Specht J."/>
            <person name="Grimwood J."/>
            <person name="Rokhsar D."/>
            <person name="Stacey G."/>
            <person name="Shoemaker R.C."/>
            <person name="Jackson S.A."/>
        </authorList>
    </citation>
    <scope>NUCLEOTIDE SEQUENCE</scope>
    <source>
        <strain evidence="2">cv. Williams 82</strain>
        <tissue evidence="1">Callus</tissue>
    </source>
</reference>
<dbReference type="Gramene" id="KRG90711">
    <property type="protein sequence ID" value="KRG90711"/>
    <property type="gene ID" value="GLYMA_20G109700"/>
</dbReference>
<dbReference type="InParanoid" id="A0A0R0EJT4"/>
<evidence type="ECO:0000313" key="3">
    <source>
        <dbReference type="Proteomes" id="UP000008827"/>
    </source>
</evidence>
<name>A0A0R0EJT4_SOYBN</name>
<dbReference type="PANTHER" id="PTHR47481">
    <property type="match status" value="1"/>
</dbReference>
<proteinExistence type="predicted"/>
<protein>
    <recommendedName>
        <fullName evidence="4">Retrotransposon Copia-like N-terminal domain-containing protein</fullName>
    </recommendedName>
</protein>
<dbReference type="EnsemblPlants" id="KRG90711">
    <property type="protein sequence ID" value="KRG90711"/>
    <property type="gene ID" value="GLYMA_20G109700"/>
</dbReference>
<organism evidence="1">
    <name type="scientific">Glycine max</name>
    <name type="common">Soybean</name>
    <name type="synonym">Glycine hispida</name>
    <dbReference type="NCBI Taxonomy" id="3847"/>
    <lineage>
        <taxon>Eukaryota</taxon>
        <taxon>Viridiplantae</taxon>
        <taxon>Streptophyta</taxon>
        <taxon>Embryophyta</taxon>
        <taxon>Tracheophyta</taxon>
        <taxon>Spermatophyta</taxon>
        <taxon>Magnoliopsida</taxon>
        <taxon>eudicotyledons</taxon>
        <taxon>Gunneridae</taxon>
        <taxon>Pentapetalae</taxon>
        <taxon>rosids</taxon>
        <taxon>fabids</taxon>
        <taxon>Fabales</taxon>
        <taxon>Fabaceae</taxon>
        <taxon>Papilionoideae</taxon>
        <taxon>50 kb inversion clade</taxon>
        <taxon>NPAAA clade</taxon>
        <taxon>indigoferoid/millettioid clade</taxon>
        <taxon>Phaseoleae</taxon>
        <taxon>Glycine</taxon>
        <taxon>Glycine subgen. Soja</taxon>
    </lineage>
</organism>
<dbReference type="EMBL" id="CM000853">
    <property type="protein sequence ID" value="KRG90711.1"/>
    <property type="molecule type" value="Genomic_DNA"/>
</dbReference>
<evidence type="ECO:0008006" key="4">
    <source>
        <dbReference type="Google" id="ProtNLM"/>
    </source>
</evidence>
<evidence type="ECO:0000313" key="2">
    <source>
        <dbReference type="EnsemblPlants" id="KRG90711"/>
    </source>
</evidence>
<gene>
    <name evidence="1" type="ORF">GLYMA_20G109700</name>
</gene>
<reference evidence="1" key="3">
    <citation type="submission" date="2018-07" db="EMBL/GenBank/DDBJ databases">
        <title>WGS assembly of Glycine max.</title>
        <authorList>
            <person name="Schmutz J."/>
            <person name="Cannon S."/>
            <person name="Schlueter J."/>
            <person name="Ma J."/>
            <person name="Mitros T."/>
            <person name="Nelson W."/>
            <person name="Hyten D."/>
            <person name="Song Q."/>
            <person name="Thelen J."/>
            <person name="Cheng J."/>
            <person name="Xu D."/>
            <person name="Hellsten U."/>
            <person name="May G."/>
            <person name="Yu Y."/>
            <person name="Sakurai T."/>
            <person name="Umezawa T."/>
            <person name="Bhattacharyya M."/>
            <person name="Sandhu D."/>
            <person name="Valliyodan B."/>
            <person name="Lindquist E."/>
            <person name="Peto M."/>
            <person name="Grant D."/>
            <person name="Shu S."/>
            <person name="Goodstein D."/>
            <person name="Barry K."/>
            <person name="Futrell-Griggs M."/>
            <person name="Abernathy B."/>
            <person name="Du J."/>
            <person name="Tian Z."/>
            <person name="Zhu L."/>
            <person name="Gill N."/>
            <person name="Joshi T."/>
            <person name="Libault M."/>
            <person name="Sethuraman A."/>
            <person name="Zhang X."/>
            <person name="Shinozaki K."/>
            <person name="Nguyen H."/>
            <person name="Wing R."/>
            <person name="Cregan P."/>
            <person name="Specht J."/>
            <person name="Grimwood J."/>
            <person name="Rokhsar D."/>
            <person name="Stacey G."/>
            <person name="Shoemaker R."/>
            <person name="Jackson S."/>
        </authorList>
    </citation>
    <scope>NUCLEOTIDE SEQUENCE</scope>
    <source>
        <tissue evidence="1">Callus</tissue>
    </source>
</reference>
<accession>A0A0R0EJT4</accession>
<dbReference type="AlphaFoldDB" id="A0A0R0EJT4"/>
<keyword evidence="3" id="KW-1185">Reference proteome</keyword>
<evidence type="ECO:0000313" key="1">
    <source>
        <dbReference type="EMBL" id="KRG90711.1"/>
    </source>
</evidence>